<proteinExistence type="predicted"/>
<organism evidence="2 3">
    <name type="scientific">Microctonus hyperodae</name>
    <name type="common">Parasitoid wasp</name>
    <dbReference type="NCBI Taxonomy" id="165561"/>
    <lineage>
        <taxon>Eukaryota</taxon>
        <taxon>Metazoa</taxon>
        <taxon>Ecdysozoa</taxon>
        <taxon>Arthropoda</taxon>
        <taxon>Hexapoda</taxon>
        <taxon>Insecta</taxon>
        <taxon>Pterygota</taxon>
        <taxon>Neoptera</taxon>
        <taxon>Endopterygota</taxon>
        <taxon>Hymenoptera</taxon>
        <taxon>Apocrita</taxon>
        <taxon>Ichneumonoidea</taxon>
        <taxon>Braconidae</taxon>
        <taxon>Euphorinae</taxon>
        <taxon>Microctonus</taxon>
    </lineage>
</organism>
<feature type="compositionally biased region" description="Polar residues" evidence="1">
    <location>
        <begin position="66"/>
        <end position="76"/>
    </location>
</feature>
<dbReference type="Proteomes" id="UP001168972">
    <property type="component" value="Unassembled WGS sequence"/>
</dbReference>
<sequence>MQLENAIQEAMAELDNITSDKHAPRKIVKQSMKNNTAKSSKSATSTSALNGARCSEKKSSKKLVVTDSQKTTSKCR</sequence>
<evidence type="ECO:0000313" key="3">
    <source>
        <dbReference type="Proteomes" id="UP001168972"/>
    </source>
</evidence>
<feature type="region of interest" description="Disordered" evidence="1">
    <location>
        <begin position="30"/>
        <end position="76"/>
    </location>
</feature>
<accession>A0AA39G0U0</accession>
<feature type="compositionally biased region" description="Low complexity" evidence="1">
    <location>
        <begin position="33"/>
        <end position="50"/>
    </location>
</feature>
<dbReference type="AlphaFoldDB" id="A0AA39G0U0"/>
<protein>
    <submittedName>
        <fullName evidence="2">Uncharacterized protein</fullName>
    </submittedName>
</protein>
<reference evidence="2" key="2">
    <citation type="submission" date="2023-03" db="EMBL/GenBank/DDBJ databases">
        <authorList>
            <person name="Inwood S.N."/>
            <person name="Skelly J.G."/>
            <person name="Guhlin J."/>
            <person name="Harrop T.W.R."/>
            <person name="Goldson S.G."/>
            <person name="Dearden P.K."/>
        </authorList>
    </citation>
    <scope>NUCLEOTIDE SEQUENCE</scope>
    <source>
        <strain evidence="2">Lincoln</strain>
        <tissue evidence="2">Whole body</tissue>
    </source>
</reference>
<evidence type="ECO:0000313" key="2">
    <source>
        <dbReference type="EMBL" id="KAK0179056.1"/>
    </source>
</evidence>
<reference evidence="2" key="1">
    <citation type="journal article" date="2023" name="bioRxiv">
        <title>Scaffold-level genome assemblies of two parasitoid biocontrol wasps reveal the parthenogenesis mechanism and an associated novel virus.</title>
        <authorList>
            <person name="Inwood S."/>
            <person name="Skelly J."/>
            <person name="Guhlin J."/>
            <person name="Harrop T."/>
            <person name="Goldson S."/>
            <person name="Dearden P."/>
        </authorList>
    </citation>
    <scope>NUCLEOTIDE SEQUENCE</scope>
    <source>
        <strain evidence="2">Lincoln</strain>
        <tissue evidence="2">Whole body</tissue>
    </source>
</reference>
<comment type="caution">
    <text evidence="2">The sequence shown here is derived from an EMBL/GenBank/DDBJ whole genome shotgun (WGS) entry which is preliminary data.</text>
</comment>
<name>A0AA39G0U0_MICHY</name>
<gene>
    <name evidence="2" type="ORF">PV327_007882</name>
</gene>
<keyword evidence="3" id="KW-1185">Reference proteome</keyword>
<dbReference type="EMBL" id="JAQQBR010000004">
    <property type="protein sequence ID" value="KAK0179056.1"/>
    <property type="molecule type" value="Genomic_DNA"/>
</dbReference>
<evidence type="ECO:0000256" key="1">
    <source>
        <dbReference type="SAM" id="MobiDB-lite"/>
    </source>
</evidence>